<organism evidence="2 3">
    <name type="scientific">Setaria digitata</name>
    <dbReference type="NCBI Taxonomy" id="48799"/>
    <lineage>
        <taxon>Eukaryota</taxon>
        <taxon>Metazoa</taxon>
        <taxon>Ecdysozoa</taxon>
        <taxon>Nematoda</taxon>
        <taxon>Chromadorea</taxon>
        <taxon>Rhabditida</taxon>
        <taxon>Spirurina</taxon>
        <taxon>Spiruromorpha</taxon>
        <taxon>Filarioidea</taxon>
        <taxon>Setariidae</taxon>
        <taxon>Setaria</taxon>
    </lineage>
</organism>
<reference evidence="3" key="1">
    <citation type="submission" date="2022-11" db="UniProtKB">
        <authorList>
            <consortium name="WormBaseParasite"/>
        </authorList>
    </citation>
    <scope>IDENTIFICATION</scope>
</reference>
<feature type="region of interest" description="Disordered" evidence="1">
    <location>
        <begin position="1"/>
        <end position="56"/>
    </location>
</feature>
<feature type="compositionally biased region" description="Basic and acidic residues" evidence="1">
    <location>
        <begin position="46"/>
        <end position="56"/>
    </location>
</feature>
<evidence type="ECO:0000256" key="1">
    <source>
        <dbReference type="SAM" id="MobiDB-lite"/>
    </source>
</evidence>
<accession>A0A915PB62</accession>
<feature type="compositionally biased region" description="Polar residues" evidence="1">
    <location>
        <begin position="1"/>
        <end position="35"/>
    </location>
</feature>
<evidence type="ECO:0000313" key="3">
    <source>
        <dbReference type="WBParaSite" id="sdigi.contig1.g194.t1"/>
    </source>
</evidence>
<dbReference type="WBParaSite" id="sdigi.contig1.g194.t1">
    <property type="protein sequence ID" value="sdigi.contig1.g194.t1"/>
    <property type="gene ID" value="sdigi.contig1.g194"/>
</dbReference>
<dbReference type="Proteomes" id="UP000887581">
    <property type="component" value="Unplaced"/>
</dbReference>
<protein>
    <submittedName>
        <fullName evidence="3">Uncharacterized protein</fullName>
    </submittedName>
</protein>
<dbReference type="AlphaFoldDB" id="A0A915PB62"/>
<evidence type="ECO:0000313" key="2">
    <source>
        <dbReference type="Proteomes" id="UP000887581"/>
    </source>
</evidence>
<proteinExistence type="predicted"/>
<sequence>MQCSSGTGRALQSEQEIRMNGTNLTTSVEGNSADQYNDPAVAEATNQDHQRRTPAM</sequence>
<keyword evidence="2" id="KW-1185">Reference proteome</keyword>
<name>A0A915PB62_9BILA</name>